<evidence type="ECO:0000313" key="2">
    <source>
        <dbReference type="EMBL" id="GAA4467807.1"/>
    </source>
</evidence>
<organism evidence="2 3">
    <name type="scientific">Nemorincola caseinilytica</name>
    <dbReference type="NCBI Taxonomy" id="2054315"/>
    <lineage>
        <taxon>Bacteria</taxon>
        <taxon>Pseudomonadati</taxon>
        <taxon>Bacteroidota</taxon>
        <taxon>Chitinophagia</taxon>
        <taxon>Chitinophagales</taxon>
        <taxon>Chitinophagaceae</taxon>
        <taxon>Nemorincola</taxon>
    </lineage>
</organism>
<dbReference type="Gene3D" id="1.10.3290.10">
    <property type="entry name" value="Fido-like domain"/>
    <property type="match status" value="1"/>
</dbReference>
<dbReference type="EMBL" id="BAABFA010000018">
    <property type="protein sequence ID" value="GAA4467807.1"/>
    <property type="molecule type" value="Genomic_DNA"/>
</dbReference>
<evidence type="ECO:0000313" key="3">
    <source>
        <dbReference type="Proteomes" id="UP001500067"/>
    </source>
</evidence>
<name>A0ABP8NLH2_9BACT</name>
<dbReference type="InterPro" id="IPR036597">
    <property type="entry name" value="Fido-like_dom_sf"/>
</dbReference>
<dbReference type="SUPFAM" id="SSF140931">
    <property type="entry name" value="Fic-like"/>
    <property type="match status" value="1"/>
</dbReference>
<proteinExistence type="predicted"/>
<keyword evidence="3" id="KW-1185">Reference proteome</keyword>
<accession>A0ABP8NLH2</accession>
<dbReference type="Proteomes" id="UP001500067">
    <property type="component" value="Unassembled WGS sequence"/>
</dbReference>
<dbReference type="InterPro" id="IPR040198">
    <property type="entry name" value="Fido_containing"/>
</dbReference>
<dbReference type="InterPro" id="IPR003812">
    <property type="entry name" value="Fido"/>
</dbReference>
<dbReference type="PANTHER" id="PTHR13504:SF38">
    <property type="entry name" value="FIDO DOMAIN-CONTAINING PROTEIN"/>
    <property type="match status" value="1"/>
</dbReference>
<comment type="caution">
    <text evidence="2">The sequence shown here is derived from an EMBL/GenBank/DDBJ whole genome shotgun (WGS) entry which is preliminary data.</text>
</comment>
<feature type="domain" description="Fido" evidence="1">
    <location>
        <begin position="94"/>
        <end position="250"/>
    </location>
</feature>
<dbReference type="RefSeq" id="WP_345083566.1">
    <property type="nucleotide sequence ID" value="NZ_BAABFA010000018.1"/>
</dbReference>
<gene>
    <name evidence="2" type="ORF">GCM10023093_24240</name>
</gene>
<dbReference type="PANTHER" id="PTHR13504">
    <property type="entry name" value="FIDO DOMAIN-CONTAINING PROTEIN DDB_G0283145"/>
    <property type="match status" value="1"/>
</dbReference>
<reference evidence="3" key="1">
    <citation type="journal article" date="2019" name="Int. J. Syst. Evol. Microbiol.">
        <title>The Global Catalogue of Microorganisms (GCM) 10K type strain sequencing project: providing services to taxonomists for standard genome sequencing and annotation.</title>
        <authorList>
            <consortium name="The Broad Institute Genomics Platform"/>
            <consortium name="The Broad Institute Genome Sequencing Center for Infectious Disease"/>
            <person name="Wu L."/>
            <person name="Ma J."/>
        </authorList>
    </citation>
    <scope>NUCLEOTIDE SEQUENCE [LARGE SCALE GENOMIC DNA]</scope>
    <source>
        <strain evidence="3">JCM 32105</strain>
    </source>
</reference>
<sequence>MHLLTDIYLAAYTETCGADIAATLDSISAIDDTVHNFTFYTSVAVISSSRIEGEQMEVDSYVKHKVQDIEYLPELVEKPNDLYRAYAFARKAPLDEEHFLQAHKLITEHLLPEKWRGVYRKNEMLVLEHGSGRVQFEAAPAAIVAVEMQKLWEDIDELLARELPMNEVFYYAAFIHMMFVCIHPFNDGNGRAARLLEKWFVVQHIGNKAWYIRSEKYYYDHVNEYYRNLNRVGMFYDALDLKDAQPFLQMLPLALRWNR</sequence>
<dbReference type="Pfam" id="PF02661">
    <property type="entry name" value="Fic"/>
    <property type="match status" value="1"/>
</dbReference>
<dbReference type="PROSITE" id="PS51459">
    <property type="entry name" value="FIDO"/>
    <property type="match status" value="1"/>
</dbReference>
<evidence type="ECO:0000259" key="1">
    <source>
        <dbReference type="PROSITE" id="PS51459"/>
    </source>
</evidence>
<protein>
    <recommendedName>
        <fullName evidence="1">Fido domain-containing protein</fullName>
    </recommendedName>
</protein>